<dbReference type="PROSITE" id="PS00253">
    <property type="entry name" value="INTERLEUKIN_1"/>
    <property type="match status" value="1"/>
</dbReference>
<keyword evidence="19" id="KW-1185">Reference proteome</keyword>
<dbReference type="GO" id="GO:0005149">
    <property type="term" value="F:interleukin-1 receptor binding"/>
    <property type="evidence" value="ECO:0007669"/>
    <property type="project" value="UniProtKB-UniRule"/>
</dbReference>
<dbReference type="InterPro" id="IPR008996">
    <property type="entry name" value="IL1/FGF"/>
</dbReference>
<accession>L9JMH4</accession>
<dbReference type="GO" id="GO:0051781">
    <property type="term" value="P:positive regulation of cell division"/>
    <property type="evidence" value="ECO:0007669"/>
    <property type="project" value="UniProtKB-KW"/>
</dbReference>
<dbReference type="SUPFAM" id="SSF50353">
    <property type="entry name" value="Cytokine"/>
    <property type="match status" value="1"/>
</dbReference>
<dbReference type="PRINTS" id="PR00264">
    <property type="entry name" value="INTERLEUKIN1"/>
</dbReference>
<dbReference type="EMBL" id="KB320971">
    <property type="protein sequence ID" value="ELW51474.1"/>
    <property type="molecule type" value="Genomic_DNA"/>
</dbReference>
<evidence type="ECO:0000256" key="6">
    <source>
        <dbReference type="ARBA" id="ARBA00022514"/>
    </source>
</evidence>
<dbReference type="InterPro" id="IPR003295">
    <property type="entry name" value="IL-1_alpha"/>
</dbReference>
<evidence type="ECO:0000256" key="9">
    <source>
        <dbReference type="ARBA" id="ARBA00022620"/>
    </source>
</evidence>
<dbReference type="eggNOG" id="ENOG502T3DD">
    <property type="taxonomic scope" value="Eukaryota"/>
</dbReference>
<dbReference type="GO" id="GO:0006955">
    <property type="term" value="P:immune response"/>
    <property type="evidence" value="ECO:0007669"/>
    <property type="project" value="InterPro"/>
</dbReference>
<dbReference type="GO" id="GO:0033092">
    <property type="term" value="P:positive regulation of immature T cell proliferation in thymus"/>
    <property type="evidence" value="ECO:0007669"/>
    <property type="project" value="TreeGrafter"/>
</dbReference>
<evidence type="ECO:0000256" key="14">
    <source>
        <dbReference type="ARBA" id="ARBA00023246"/>
    </source>
</evidence>
<dbReference type="GO" id="GO:0005829">
    <property type="term" value="C:cytosol"/>
    <property type="evidence" value="ECO:0007669"/>
    <property type="project" value="UniProtKB-UniRule"/>
</dbReference>
<evidence type="ECO:0000256" key="1">
    <source>
        <dbReference type="ARBA" id="ARBA00004123"/>
    </source>
</evidence>
<organism evidence="18 19">
    <name type="scientific">Tupaia chinensis</name>
    <name type="common">Chinese tree shrew</name>
    <name type="synonym">Tupaia belangeri chinensis</name>
    <dbReference type="NCBI Taxonomy" id="246437"/>
    <lineage>
        <taxon>Eukaryota</taxon>
        <taxon>Metazoa</taxon>
        <taxon>Chordata</taxon>
        <taxon>Craniata</taxon>
        <taxon>Vertebrata</taxon>
        <taxon>Euteleostomi</taxon>
        <taxon>Mammalia</taxon>
        <taxon>Eutheria</taxon>
        <taxon>Euarchontoglires</taxon>
        <taxon>Scandentia</taxon>
        <taxon>Tupaiidae</taxon>
        <taxon>Tupaia</taxon>
    </lineage>
</organism>
<dbReference type="GO" id="GO:0071222">
    <property type="term" value="P:cellular response to lipopolysaccharide"/>
    <property type="evidence" value="ECO:0007669"/>
    <property type="project" value="TreeGrafter"/>
</dbReference>
<keyword evidence="6 16" id="KW-0202">Cytokine</keyword>
<keyword evidence="5" id="KW-0963">Cytoplasm</keyword>
<dbReference type="GO" id="GO:0005615">
    <property type="term" value="C:extracellular space"/>
    <property type="evidence" value="ECO:0007669"/>
    <property type="project" value="UniProtKB-KW"/>
</dbReference>
<evidence type="ECO:0000256" key="7">
    <source>
        <dbReference type="ARBA" id="ARBA00022525"/>
    </source>
</evidence>
<name>L9JMH4_TUPCH</name>
<dbReference type="Pfam" id="PF00340">
    <property type="entry name" value="IL1"/>
    <property type="match status" value="1"/>
</dbReference>
<dbReference type="CDD" id="cd23295">
    <property type="entry name" value="beta-trefoil_IL1A"/>
    <property type="match status" value="1"/>
</dbReference>
<keyword evidence="8" id="KW-0597">Phosphoprotein</keyword>
<comment type="similarity">
    <text evidence="4 16">Belongs to the IL-1 family.</text>
</comment>
<dbReference type="PANTHER" id="PTHR10078:SF33">
    <property type="entry name" value="INTERLEUKIN-1 ALPHA"/>
    <property type="match status" value="1"/>
</dbReference>
<evidence type="ECO:0000256" key="4">
    <source>
        <dbReference type="ARBA" id="ARBA00010448"/>
    </source>
</evidence>
<evidence type="ECO:0000256" key="15">
    <source>
        <dbReference type="ARBA" id="ARBA00034134"/>
    </source>
</evidence>
<dbReference type="InterPro" id="IPR020877">
    <property type="entry name" value="IL-1_CS"/>
</dbReference>
<dbReference type="InterPro" id="IPR000975">
    <property type="entry name" value="IL-1_fam"/>
</dbReference>
<proteinExistence type="inferred from homology"/>
<dbReference type="InterPro" id="IPR003502">
    <property type="entry name" value="IL-1_propep"/>
</dbReference>
<keyword evidence="7 16" id="KW-0964">Secreted</keyword>
<dbReference type="GO" id="GO:0001819">
    <property type="term" value="P:positive regulation of cytokine production"/>
    <property type="evidence" value="ECO:0007669"/>
    <property type="project" value="UniProtKB-ARBA"/>
</dbReference>
<dbReference type="GO" id="GO:0019221">
    <property type="term" value="P:cytokine-mediated signaling pathway"/>
    <property type="evidence" value="ECO:0007669"/>
    <property type="project" value="TreeGrafter"/>
</dbReference>
<dbReference type="SMART" id="SM00125">
    <property type="entry name" value="IL1"/>
    <property type="match status" value="1"/>
</dbReference>
<dbReference type="Gene3D" id="2.80.10.50">
    <property type="match status" value="1"/>
</dbReference>
<dbReference type="GO" id="GO:0005125">
    <property type="term" value="F:cytokine activity"/>
    <property type="evidence" value="ECO:0007669"/>
    <property type="project" value="UniProtKB-UniRule"/>
</dbReference>
<keyword evidence="11" id="KW-0325">Glycoprotein</keyword>
<dbReference type="Pfam" id="PF02394">
    <property type="entry name" value="IL1_propep"/>
    <property type="match status" value="1"/>
</dbReference>
<keyword evidence="10" id="KW-0007">Acetylation</keyword>
<evidence type="ECO:0000256" key="8">
    <source>
        <dbReference type="ARBA" id="ARBA00022553"/>
    </source>
</evidence>
<dbReference type="STRING" id="246437.L9JMH4"/>
<keyword evidence="12 16" id="KW-0395">Inflammatory response</keyword>
<evidence type="ECO:0000256" key="16">
    <source>
        <dbReference type="RuleBase" id="RU003753"/>
    </source>
</evidence>
<dbReference type="GO" id="GO:0001660">
    <property type="term" value="P:fever generation"/>
    <property type="evidence" value="ECO:0007669"/>
    <property type="project" value="UniProtKB-UniRule"/>
</dbReference>
<evidence type="ECO:0000313" key="19">
    <source>
        <dbReference type="Proteomes" id="UP000011518"/>
    </source>
</evidence>
<evidence type="ECO:0000313" key="18">
    <source>
        <dbReference type="EMBL" id="ELW51474.1"/>
    </source>
</evidence>
<dbReference type="InParanoid" id="L9JMH4"/>
<sequence>MAKVPDLFEDLKNCYSENAEYSSSIEHLSLNQKSFYDSSYDPLQEDCMGQFMTLNTSETSKISTLTFKESVVVTVNGKILKKRRLSFSQPITDEDLKVIASDPVEELVVPRSASSLSRSNVKYTFMRIIKREFTLNDALHQAVTKSDQFLKAAALTNPNHAVKFDMGAYKSADDSNLPVTLRISKTRLYVSAQNEGEPVLLQEMSEIPKTITDGQINLLFFWESNGTKSYFKSVANPELLIATKQNDIVHMARGQPSITDFDILEN</sequence>
<comment type="subunit">
    <text evidence="15">Monomer. Interacts with TMED10; the interaction mediates the translocation from the cytoplasm into the ERGIC (endoplasmic reticulum-Golgi intermediate compartment) and thereby secretion. Interacts with IL1R1. Interacts with S100A13; this interaction is the first step in the export of IL1A, followed by direct translocation of this complex across the plasma membrane.</text>
</comment>
<evidence type="ECO:0000256" key="2">
    <source>
        <dbReference type="ARBA" id="ARBA00004496"/>
    </source>
</evidence>
<evidence type="ECO:0000256" key="11">
    <source>
        <dbReference type="ARBA" id="ARBA00023180"/>
    </source>
</evidence>
<reference evidence="19" key="1">
    <citation type="submission" date="2012-07" db="EMBL/GenBank/DDBJ databases">
        <title>Genome of the Chinese tree shrew, a rising model animal genetically related to primates.</title>
        <authorList>
            <person name="Zhang G."/>
            <person name="Fan Y."/>
            <person name="Yao Y."/>
            <person name="Huang Z."/>
        </authorList>
    </citation>
    <scope>NUCLEOTIDE SEQUENCE [LARGE SCALE GENOMIC DNA]</scope>
</reference>
<evidence type="ECO:0000256" key="12">
    <source>
        <dbReference type="ARBA" id="ARBA00023198"/>
    </source>
</evidence>
<dbReference type="GO" id="GO:0005634">
    <property type="term" value="C:nucleus"/>
    <property type="evidence" value="ECO:0007669"/>
    <property type="project" value="UniProtKB-SubCell"/>
</dbReference>
<keyword evidence="9 16" id="KW-0666">Pyrogen</keyword>
<reference evidence="19" key="2">
    <citation type="journal article" date="2013" name="Nat. Commun.">
        <title>Genome of the Chinese tree shrew.</title>
        <authorList>
            <person name="Fan Y."/>
            <person name="Huang Z.Y."/>
            <person name="Cao C.C."/>
            <person name="Chen C.S."/>
            <person name="Chen Y.X."/>
            <person name="Fan D.D."/>
            <person name="He J."/>
            <person name="Hou H.L."/>
            <person name="Hu L."/>
            <person name="Hu X.T."/>
            <person name="Jiang X.T."/>
            <person name="Lai R."/>
            <person name="Lang Y.S."/>
            <person name="Liang B."/>
            <person name="Liao S.G."/>
            <person name="Mu D."/>
            <person name="Ma Y.Y."/>
            <person name="Niu Y.Y."/>
            <person name="Sun X.Q."/>
            <person name="Xia J.Q."/>
            <person name="Xiao J."/>
            <person name="Xiong Z.Q."/>
            <person name="Xu L."/>
            <person name="Yang L."/>
            <person name="Zhang Y."/>
            <person name="Zhao W."/>
            <person name="Zhao X.D."/>
            <person name="Zheng Y.T."/>
            <person name="Zhou J.M."/>
            <person name="Zhu Y.B."/>
            <person name="Zhang G.J."/>
            <person name="Wang J."/>
            <person name="Yao Y.G."/>
        </authorList>
    </citation>
    <scope>NUCLEOTIDE SEQUENCE [LARGE SCALE GENOMIC DNA]</scope>
</reference>
<dbReference type="PRINTS" id="PR01357">
    <property type="entry name" value="INTRLEUKN1AB"/>
</dbReference>
<dbReference type="PANTHER" id="PTHR10078">
    <property type="entry name" value="INTERLEUKIN-1 FAMILY MEMBER"/>
    <property type="match status" value="1"/>
</dbReference>
<dbReference type="KEGG" id="tup:102475560"/>
<dbReference type="Proteomes" id="UP000011518">
    <property type="component" value="Unassembled WGS sequence"/>
</dbReference>
<evidence type="ECO:0000256" key="13">
    <source>
        <dbReference type="ARBA" id="ARBA00023242"/>
    </source>
</evidence>
<comment type="subcellular location">
    <subcellularLocation>
        <location evidence="2">Cytoplasm</location>
    </subcellularLocation>
    <subcellularLocation>
        <location evidence="1">Nucleus</location>
    </subcellularLocation>
    <subcellularLocation>
        <location evidence="3 16">Secreted</location>
    </subcellularLocation>
</comment>
<feature type="domain" description="Interleukin-1 propeptide" evidence="17">
    <location>
        <begin position="1"/>
        <end position="106"/>
    </location>
</feature>
<evidence type="ECO:0000256" key="5">
    <source>
        <dbReference type="ARBA" id="ARBA00022490"/>
    </source>
</evidence>
<evidence type="ECO:0000259" key="17">
    <source>
        <dbReference type="Pfam" id="PF02394"/>
    </source>
</evidence>
<dbReference type="FunCoup" id="L9JMH4">
    <property type="interactions" value="445"/>
</dbReference>
<evidence type="ECO:0000256" key="10">
    <source>
        <dbReference type="ARBA" id="ARBA00022990"/>
    </source>
</evidence>
<keyword evidence="13" id="KW-0539">Nucleus</keyword>
<protein>
    <recommendedName>
        <fullName evidence="16">Interleukin-1</fullName>
    </recommendedName>
</protein>
<dbReference type="AlphaFoldDB" id="L9JMH4"/>
<dbReference type="OrthoDB" id="9451248at2759"/>
<dbReference type="PRINTS" id="PR01358">
    <property type="entry name" value="INTRLEUKIN1A"/>
</dbReference>
<keyword evidence="14 16" id="KW-0497">Mitogen</keyword>
<gene>
    <name evidence="18" type="ORF">TREES_T100021656</name>
</gene>
<evidence type="ECO:0000256" key="3">
    <source>
        <dbReference type="ARBA" id="ARBA00004613"/>
    </source>
</evidence>